<protein>
    <submittedName>
        <fullName evidence="2">Uncharacterized protein</fullName>
    </submittedName>
</protein>
<dbReference type="Proteomes" id="UP000325458">
    <property type="component" value="Chromosome"/>
</dbReference>
<dbReference type="EMBL" id="CP023691">
    <property type="protein sequence ID" value="QEV53683.1"/>
    <property type="molecule type" value="Genomic_DNA"/>
</dbReference>
<keyword evidence="3" id="KW-1185">Reference proteome</keyword>
<evidence type="ECO:0000313" key="3">
    <source>
        <dbReference type="Proteomes" id="UP000194225"/>
    </source>
</evidence>
<evidence type="ECO:0000313" key="1">
    <source>
        <dbReference type="EMBL" id="OSY45777.1"/>
    </source>
</evidence>
<dbReference type="KEGG" id="spla:CP981_20295"/>
<dbReference type="EMBL" id="MIGA01000015">
    <property type="protein sequence ID" value="OSY45777.1"/>
    <property type="molecule type" value="Genomic_DNA"/>
</dbReference>
<name>A0AAE6NJ96_STRPT</name>
<reference evidence="1 3" key="1">
    <citation type="submission" date="2016-09" db="EMBL/GenBank/DDBJ databases">
        <title>Streptomyces platensis DSM40041, a candidate organism with high potential of specific P450 cytochromes.</title>
        <authorList>
            <person name="Grumaz C."/>
            <person name="Vainshtein Y."/>
            <person name="Kirstahler P."/>
            <person name="Sohn K."/>
        </authorList>
    </citation>
    <scope>NUCLEOTIDE SEQUENCE [LARGE SCALE GENOMIC DNA]</scope>
    <source>
        <strain evidence="1 3">DSM 40041</strain>
    </source>
</reference>
<dbReference type="SUPFAM" id="SSF81301">
    <property type="entry name" value="Nucleotidyltransferase"/>
    <property type="match status" value="1"/>
</dbReference>
<accession>A0AAE6NJ96</accession>
<organism evidence="2 4">
    <name type="scientific">Streptomyces platensis</name>
    <dbReference type="NCBI Taxonomy" id="58346"/>
    <lineage>
        <taxon>Bacteria</taxon>
        <taxon>Bacillati</taxon>
        <taxon>Actinomycetota</taxon>
        <taxon>Actinomycetes</taxon>
        <taxon>Kitasatosporales</taxon>
        <taxon>Streptomycetaceae</taxon>
        <taxon>Streptomyces</taxon>
    </lineage>
</organism>
<dbReference type="GeneID" id="90925625"/>
<dbReference type="RefSeq" id="WP_085924639.1">
    <property type="nucleotide sequence ID" value="NZ_BAABSS010000053.1"/>
</dbReference>
<evidence type="ECO:0000313" key="4">
    <source>
        <dbReference type="Proteomes" id="UP000325458"/>
    </source>
</evidence>
<evidence type="ECO:0000313" key="2">
    <source>
        <dbReference type="EMBL" id="QEV53683.1"/>
    </source>
</evidence>
<sequence>MNLDEQPLFRSLASLDLPADDFIIAGSGPMLAHGIRSTLGDLDVVARGAAWAKALTLGTPSPAPLGYVDHIVLHSGEIEILNGWFDYDADKVIDEFELFCGIRFAPLGKVLEWKKRLDREKDREDIDAINRYVNDGN</sequence>
<dbReference type="Proteomes" id="UP000194225">
    <property type="component" value="Unassembled WGS sequence"/>
</dbReference>
<dbReference type="AlphaFoldDB" id="A0AAE6NJ96"/>
<proteinExistence type="predicted"/>
<dbReference type="InterPro" id="IPR043519">
    <property type="entry name" value="NT_sf"/>
</dbReference>
<gene>
    <name evidence="1" type="ORF">BG653_02802</name>
    <name evidence="2" type="ORF">CP981_20295</name>
</gene>
<reference evidence="2 4" key="2">
    <citation type="submission" date="2017-09" db="EMBL/GenBank/DDBJ databases">
        <authorList>
            <person name="Lee N."/>
            <person name="Cho B.-K."/>
        </authorList>
    </citation>
    <scope>NUCLEOTIDE SEQUENCE [LARGE SCALE GENOMIC DNA]</scope>
    <source>
        <strain evidence="2 4">ATCC 23948</strain>
    </source>
</reference>